<dbReference type="Proteomes" id="UP000182567">
    <property type="component" value="Chromosome"/>
</dbReference>
<gene>
    <name evidence="1" type="ORF">BLL42_21285</name>
</gene>
<dbReference type="OrthoDB" id="6936469at2"/>
<dbReference type="AlphaFoldDB" id="A0A1J0EQB9"/>
<dbReference type="GeneID" id="46910813"/>
<organism evidence="1 2">
    <name type="scientific">Pseudomonas frederiksbergensis</name>
    <dbReference type="NCBI Taxonomy" id="104087"/>
    <lineage>
        <taxon>Bacteria</taxon>
        <taxon>Pseudomonadati</taxon>
        <taxon>Pseudomonadota</taxon>
        <taxon>Gammaproteobacteria</taxon>
        <taxon>Pseudomonadales</taxon>
        <taxon>Pseudomonadaceae</taxon>
        <taxon>Pseudomonas</taxon>
    </lineage>
</organism>
<accession>A0A1J0EQB9</accession>
<sequence length="82" mass="9385">MGIKVDRPTAHIHEYKKERLILAFGWTKGSNIPTSVVICPATQTSGELVIFENLRKNWGSEKEALELGIKAAERFIDDHWEY</sequence>
<proteinExistence type="predicted"/>
<protein>
    <submittedName>
        <fullName evidence="1">Uncharacterized protein</fullName>
    </submittedName>
</protein>
<evidence type="ECO:0000313" key="1">
    <source>
        <dbReference type="EMBL" id="APC18135.1"/>
    </source>
</evidence>
<dbReference type="RefSeq" id="WP_071554041.1">
    <property type="nucleotide sequence ID" value="NZ_CP017886.1"/>
</dbReference>
<reference evidence="2" key="1">
    <citation type="submission" date="2016-10" db="EMBL/GenBank/DDBJ databases">
        <title>Pseudomonas frederiksbergensis ERGS4:02 complete genome.</title>
        <authorList>
            <person name="Kumar R."/>
            <person name="Acharya V."/>
            <person name="Singh D."/>
        </authorList>
    </citation>
    <scope>NUCLEOTIDE SEQUENCE [LARGE SCALE GENOMIC DNA]</scope>
    <source>
        <strain evidence="2">ERGS4:02</strain>
    </source>
</reference>
<evidence type="ECO:0000313" key="2">
    <source>
        <dbReference type="Proteomes" id="UP000182567"/>
    </source>
</evidence>
<name>A0A1J0EQB9_9PSED</name>
<dbReference type="EMBL" id="CP017886">
    <property type="protein sequence ID" value="APC18135.1"/>
    <property type="molecule type" value="Genomic_DNA"/>
</dbReference>